<keyword evidence="3" id="KW-1185">Reference proteome</keyword>
<evidence type="ECO:0000313" key="3">
    <source>
        <dbReference type="Proteomes" id="UP001549077"/>
    </source>
</evidence>
<dbReference type="NCBIfam" id="TIGR01725">
    <property type="entry name" value="phge_HK97_gp10"/>
    <property type="match status" value="1"/>
</dbReference>
<dbReference type="EMBL" id="JBEPMY010000046">
    <property type="protein sequence ID" value="MET3759164.1"/>
    <property type="molecule type" value="Genomic_DNA"/>
</dbReference>
<organism evidence="2 3">
    <name type="scientific">Rhizobium binae</name>
    <dbReference type="NCBI Taxonomy" id="1138190"/>
    <lineage>
        <taxon>Bacteria</taxon>
        <taxon>Pseudomonadati</taxon>
        <taxon>Pseudomonadota</taxon>
        <taxon>Alphaproteobacteria</taxon>
        <taxon>Hyphomicrobiales</taxon>
        <taxon>Rhizobiaceae</taxon>
        <taxon>Rhizobium/Agrobacterium group</taxon>
        <taxon>Rhizobium</taxon>
    </lineage>
</organism>
<proteinExistence type="predicted"/>
<reference evidence="2 3" key="1">
    <citation type="submission" date="2024-06" db="EMBL/GenBank/DDBJ databases">
        <title>Genomic Encyclopedia of Type Strains, Phase IV (KMG-IV): sequencing the most valuable type-strain genomes for metagenomic binning, comparative biology and taxonomic classification.</title>
        <authorList>
            <person name="Goeker M."/>
        </authorList>
    </citation>
    <scope>NUCLEOTIDE SEQUENCE [LARGE SCALE GENOMIC DNA]</scope>
    <source>
        <strain evidence="2 3">DSM 29288</strain>
    </source>
</reference>
<dbReference type="InterPro" id="IPR010064">
    <property type="entry name" value="HK97-gp10_tail"/>
</dbReference>
<accession>A0ABV2MRS7</accession>
<dbReference type="Proteomes" id="UP001549077">
    <property type="component" value="Unassembled WGS sequence"/>
</dbReference>
<dbReference type="Pfam" id="PF04883">
    <property type="entry name" value="HK97-gp10_like"/>
    <property type="match status" value="1"/>
</dbReference>
<comment type="caution">
    <text evidence="2">The sequence shown here is derived from an EMBL/GenBank/DDBJ whole genome shotgun (WGS) entry which is preliminary data.</text>
</comment>
<feature type="region of interest" description="Disordered" evidence="1">
    <location>
        <begin position="55"/>
        <end position="84"/>
    </location>
</feature>
<protein>
    <submittedName>
        <fullName evidence="2">HK97 gp10 family phage protein</fullName>
    </submittedName>
</protein>
<dbReference type="GeneID" id="91147508"/>
<sequence length="135" mass="15342">MADYDNAAFRRRLAKIPRIVRKAMREAIEKDAEEWVRLAQSIAPVDPEDGVFLKPSIRSEPTETGGQVVRAGGKTTTRQTENGPYDYAVGQEFGTQHMPASPFFWPAYRSLKKRFTSRRRRALNKAVKEWNSNGG</sequence>
<gene>
    <name evidence="2" type="ORF">ABID08_006548</name>
</gene>
<dbReference type="RefSeq" id="WP_168301731.1">
    <property type="nucleotide sequence ID" value="NZ_CP071604.1"/>
</dbReference>
<name>A0ABV2MRS7_9HYPH</name>
<evidence type="ECO:0000256" key="1">
    <source>
        <dbReference type="SAM" id="MobiDB-lite"/>
    </source>
</evidence>
<evidence type="ECO:0000313" key="2">
    <source>
        <dbReference type="EMBL" id="MET3759164.1"/>
    </source>
</evidence>